<evidence type="ECO:0000313" key="1">
    <source>
        <dbReference type="EMBL" id="PSL56305.1"/>
    </source>
</evidence>
<dbReference type="EMBL" id="PYAX01000003">
    <property type="protein sequence ID" value="PSL56305.1"/>
    <property type="molecule type" value="Genomic_DNA"/>
</dbReference>
<dbReference type="InterPro" id="IPR016193">
    <property type="entry name" value="Cytidine_deaminase-like"/>
</dbReference>
<protein>
    <submittedName>
        <fullName evidence="1">Uncharacterized protein</fullName>
    </submittedName>
</protein>
<dbReference type="RefSeq" id="WP_181320063.1">
    <property type="nucleotide sequence ID" value="NZ_PYAX01000003.1"/>
</dbReference>
<keyword evidence="2" id="KW-1185">Reference proteome</keyword>
<name>A0A2P8ICW4_SACCR</name>
<sequence length="100" mass="10801">MTSSRRVVRVVDGVADARADTPTVEELLEIRVDGKALSVTMRTPGDDFDLAAEVGMTLAASCAARRRTSARAATACADRYQPNSPLMAVAKWRPPPRWAT</sequence>
<dbReference type="SUPFAM" id="SSF53927">
    <property type="entry name" value="Cytidine deaminase-like"/>
    <property type="match status" value="1"/>
</dbReference>
<proteinExistence type="predicted"/>
<dbReference type="AlphaFoldDB" id="A0A2P8ICW4"/>
<dbReference type="Proteomes" id="UP000241118">
    <property type="component" value="Unassembled WGS sequence"/>
</dbReference>
<evidence type="ECO:0000313" key="2">
    <source>
        <dbReference type="Proteomes" id="UP000241118"/>
    </source>
</evidence>
<organism evidence="1 2">
    <name type="scientific">Saccharothrix carnea</name>
    <dbReference type="NCBI Taxonomy" id="1280637"/>
    <lineage>
        <taxon>Bacteria</taxon>
        <taxon>Bacillati</taxon>
        <taxon>Actinomycetota</taxon>
        <taxon>Actinomycetes</taxon>
        <taxon>Pseudonocardiales</taxon>
        <taxon>Pseudonocardiaceae</taxon>
        <taxon>Saccharothrix</taxon>
    </lineage>
</organism>
<accession>A0A2P8ICW4</accession>
<gene>
    <name evidence="1" type="ORF">B0I31_10354</name>
</gene>
<reference evidence="1 2" key="1">
    <citation type="submission" date="2018-03" db="EMBL/GenBank/DDBJ databases">
        <title>Genomic Encyclopedia of Type Strains, Phase III (KMG-III): the genomes of soil and plant-associated and newly described type strains.</title>
        <authorList>
            <person name="Whitman W."/>
        </authorList>
    </citation>
    <scope>NUCLEOTIDE SEQUENCE [LARGE SCALE GENOMIC DNA]</scope>
    <source>
        <strain evidence="1 2">CGMCC 4.7097</strain>
    </source>
</reference>
<comment type="caution">
    <text evidence="1">The sequence shown here is derived from an EMBL/GenBank/DDBJ whole genome shotgun (WGS) entry which is preliminary data.</text>
</comment>
<dbReference type="GO" id="GO:0003824">
    <property type="term" value="F:catalytic activity"/>
    <property type="evidence" value="ECO:0007669"/>
    <property type="project" value="InterPro"/>
</dbReference>